<name>A0A1Y2DZS7_9PEZI</name>
<gene>
    <name evidence="1" type="ORF">BCR38DRAFT_431008</name>
</gene>
<dbReference type="AlphaFoldDB" id="A0A1Y2DZS7"/>
<evidence type="ECO:0008006" key="3">
    <source>
        <dbReference type="Google" id="ProtNLM"/>
    </source>
</evidence>
<sequence>MARHYPLDGLNLDFGRYEHRDLGPQDMMVNRIMENYMFPGKVKGRVLRQKIDSNFTFGPIKTQDRELGLDMQVMWRMLATEWDMTLHHVPGMCNLLLHGDITTRWTKISSKNYWVKKFWNGRFVWKDKRPYHWPLLENMVLGLVQRHYLEVEPSSRLYGAHARKLCQHGAGPPEAPGWKNEMIEHLKSYRVSAKRQWTHSLFSGTSWYPPCDNPAEWWFISIDPIFFSLPLKDLKARLREIRPKSYRKRQKSTKIGELHDIECLTRGRPQRTASMPPPGSWATASFLGDDPGEEMGYWIIYFPRRRISELDKMARRRSLSRSHIRAMFRDKLPRRSDQYGNLSNNKSGGPCANCAQRTHRTLTCPYQCGHCDKEGHQAPACPVKASNRCKCRPFPELHVVAECKIRCSRRCGNSYPPGHHKHLNAMTCTYRCCMCGLQGHSGKECRCKTCRCGGRHLGQGCRWKVECRVEGCDRYLCGLHCSECGTKRNKSSNFVGGRCQDCLGNGHPVAPTADRNRDL</sequence>
<evidence type="ECO:0000313" key="1">
    <source>
        <dbReference type="EMBL" id="ORY64788.1"/>
    </source>
</evidence>
<reference evidence="1 2" key="1">
    <citation type="submission" date="2016-07" db="EMBL/GenBank/DDBJ databases">
        <title>Pervasive Adenine N6-methylation of Active Genes in Fungi.</title>
        <authorList>
            <consortium name="DOE Joint Genome Institute"/>
            <person name="Mondo S.J."/>
            <person name="Dannebaum R.O."/>
            <person name="Kuo R.C."/>
            <person name="Labutti K."/>
            <person name="Haridas S."/>
            <person name="Kuo A."/>
            <person name="Salamov A."/>
            <person name="Ahrendt S.R."/>
            <person name="Lipzen A."/>
            <person name="Sullivan W."/>
            <person name="Andreopoulos W.B."/>
            <person name="Clum A."/>
            <person name="Lindquist E."/>
            <person name="Daum C."/>
            <person name="Ramamoorthy G.K."/>
            <person name="Gryganskyi A."/>
            <person name="Culley D."/>
            <person name="Magnuson J.K."/>
            <person name="James T.Y."/>
            <person name="O'Malley M.A."/>
            <person name="Stajich J.E."/>
            <person name="Spatafora J.W."/>
            <person name="Visel A."/>
            <person name="Grigoriev I.V."/>
        </authorList>
    </citation>
    <scope>NUCLEOTIDE SEQUENCE [LARGE SCALE GENOMIC DNA]</scope>
    <source>
        <strain evidence="1 2">CBS 129021</strain>
    </source>
</reference>
<dbReference type="RefSeq" id="XP_040715941.1">
    <property type="nucleotide sequence ID" value="XM_040860070.1"/>
</dbReference>
<dbReference type="OrthoDB" id="5192057at2759"/>
<dbReference type="GeneID" id="63776282"/>
<evidence type="ECO:0000313" key="2">
    <source>
        <dbReference type="Proteomes" id="UP000193689"/>
    </source>
</evidence>
<dbReference type="InParanoid" id="A0A1Y2DZS7"/>
<keyword evidence="2" id="KW-1185">Reference proteome</keyword>
<proteinExistence type="predicted"/>
<accession>A0A1Y2DZS7</accession>
<dbReference type="EMBL" id="MCFJ01000006">
    <property type="protein sequence ID" value="ORY64788.1"/>
    <property type="molecule type" value="Genomic_DNA"/>
</dbReference>
<dbReference type="Proteomes" id="UP000193689">
    <property type="component" value="Unassembled WGS sequence"/>
</dbReference>
<organism evidence="1 2">
    <name type="scientific">Pseudomassariella vexata</name>
    <dbReference type="NCBI Taxonomy" id="1141098"/>
    <lineage>
        <taxon>Eukaryota</taxon>
        <taxon>Fungi</taxon>
        <taxon>Dikarya</taxon>
        <taxon>Ascomycota</taxon>
        <taxon>Pezizomycotina</taxon>
        <taxon>Sordariomycetes</taxon>
        <taxon>Xylariomycetidae</taxon>
        <taxon>Amphisphaeriales</taxon>
        <taxon>Pseudomassariaceae</taxon>
        <taxon>Pseudomassariella</taxon>
    </lineage>
</organism>
<comment type="caution">
    <text evidence="1">The sequence shown here is derived from an EMBL/GenBank/DDBJ whole genome shotgun (WGS) entry which is preliminary data.</text>
</comment>
<dbReference type="STRING" id="1141098.A0A1Y2DZS7"/>
<protein>
    <recommendedName>
        <fullName evidence="3">CCHC-type domain-containing protein</fullName>
    </recommendedName>
</protein>